<dbReference type="NCBIfam" id="TIGR00576">
    <property type="entry name" value="dut"/>
    <property type="match status" value="1"/>
</dbReference>
<dbReference type="eggNOG" id="COG0756">
    <property type="taxonomic scope" value="Bacteria"/>
</dbReference>
<dbReference type="GO" id="GO:0004170">
    <property type="term" value="F:dUTP diphosphatase activity"/>
    <property type="evidence" value="ECO:0007669"/>
    <property type="project" value="UniProtKB-UniRule"/>
</dbReference>
<dbReference type="AlphaFoldDB" id="D1AXP1"/>
<comment type="catalytic activity">
    <reaction evidence="4 5">
        <text>dUTP + H2O = dUMP + diphosphate + H(+)</text>
        <dbReference type="Rhea" id="RHEA:10248"/>
        <dbReference type="ChEBI" id="CHEBI:15377"/>
        <dbReference type="ChEBI" id="CHEBI:15378"/>
        <dbReference type="ChEBI" id="CHEBI:33019"/>
        <dbReference type="ChEBI" id="CHEBI:61555"/>
        <dbReference type="ChEBI" id="CHEBI:246422"/>
        <dbReference type="EC" id="3.6.1.23"/>
    </reaction>
</comment>
<dbReference type="InterPro" id="IPR036157">
    <property type="entry name" value="dUTPase-like_sf"/>
</dbReference>
<keyword evidence="3 5" id="KW-0546">Nucleotide metabolism</keyword>
<dbReference type="HOGENOM" id="CLU_068508_1_1_0"/>
<name>D1AXP1_STRM9</name>
<feature type="binding site" evidence="5">
    <location>
        <position position="77"/>
    </location>
    <ligand>
        <name>substrate</name>
    </ligand>
</feature>
<keyword evidence="5" id="KW-0479">Metal-binding</keyword>
<evidence type="ECO:0000313" key="8">
    <source>
        <dbReference type="Proteomes" id="UP000002072"/>
    </source>
</evidence>
<evidence type="ECO:0000256" key="2">
    <source>
        <dbReference type="ARBA" id="ARBA00022801"/>
    </source>
</evidence>
<dbReference type="EC" id="3.6.1.23" evidence="5"/>
<dbReference type="GO" id="GO:0000287">
    <property type="term" value="F:magnesium ion binding"/>
    <property type="evidence" value="ECO:0007669"/>
    <property type="project" value="UniProtKB-UniRule"/>
</dbReference>
<evidence type="ECO:0000256" key="1">
    <source>
        <dbReference type="ARBA" id="ARBA00006581"/>
    </source>
</evidence>
<sequence>MEIKIKKLNSNAIIPTYGTEFSAGADLYSCMDEDLLIKSGETVMIKTGISLEIPEGLVGLVYARSGLAYKKGIAPSNKVGVIDSDYRGEIMVALHNHSKEDYVIERFERIAQLVITPYIKADFIETETLNDTLRDKGGFGSTGKK</sequence>
<comment type="cofactor">
    <cofactor evidence="5">
        <name>Mg(2+)</name>
        <dbReference type="ChEBI" id="CHEBI:18420"/>
    </cofactor>
</comment>
<dbReference type="RefSeq" id="WP_012858619.1">
    <property type="nucleotide sequence ID" value="NC_013515.1"/>
</dbReference>
<evidence type="ECO:0000259" key="6">
    <source>
        <dbReference type="Pfam" id="PF00692"/>
    </source>
</evidence>
<dbReference type="Gene3D" id="2.70.40.10">
    <property type="match status" value="1"/>
</dbReference>
<proteinExistence type="inferred from homology"/>
<comment type="caution">
    <text evidence="5">Lacks conserved residue(s) required for the propagation of feature annotation.</text>
</comment>
<dbReference type="NCBIfam" id="NF001862">
    <property type="entry name" value="PRK00601.1"/>
    <property type="match status" value="1"/>
</dbReference>
<evidence type="ECO:0000256" key="3">
    <source>
        <dbReference type="ARBA" id="ARBA00023080"/>
    </source>
</evidence>
<reference evidence="7 8" key="1">
    <citation type="journal article" date="2009" name="Stand. Genomic Sci.">
        <title>Complete genome sequence of Streptobacillus moniliformis type strain (9901T).</title>
        <authorList>
            <person name="Nolan M."/>
            <person name="Gronow S."/>
            <person name="Lapidus A."/>
            <person name="Ivanova N."/>
            <person name="Copeland A."/>
            <person name="Lucas S."/>
            <person name="Del Rio T.G."/>
            <person name="Chen F."/>
            <person name="Tice H."/>
            <person name="Pitluck S."/>
            <person name="Cheng J.F."/>
            <person name="Sims D."/>
            <person name="Meincke L."/>
            <person name="Bruce D."/>
            <person name="Goodwin L."/>
            <person name="Brettin T."/>
            <person name="Han C."/>
            <person name="Detter J.C."/>
            <person name="Ovchinikova G."/>
            <person name="Pati A."/>
            <person name="Mavromatis K."/>
            <person name="Mikhailova N."/>
            <person name="Chen A."/>
            <person name="Palaniappan K."/>
            <person name="Land M."/>
            <person name="Hauser L."/>
            <person name="Chang Y.J."/>
            <person name="Jeffries C.D."/>
            <person name="Rohde M."/>
            <person name="Sproer C."/>
            <person name="Goker M."/>
            <person name="Bristow J."/>
            <person name="Eisen J.A."/>
            <person name="Markowitz V."/>
            <person name="Hugenholtz P."/>
            <person name="Kyrpides N.C."/>
            <person name="Klenk H.P."/>
            <person name="Chain P."/>
        </authorList>
    </citation>
    <scope>NUCLEOTIDE SEQUENCE [LARGE SCALE GENOMIC DNA]</scope>
    <source>
        <strain evidence="8">ATCC 14647 / DSM 12112 / NCTC 10651 / 9901</strain>
    </source>
</reference>
<comment type="function">
    <text evidence="5">This enzyme is involved in nucleotide metabolism: it produces dUMP, the immediate precursor of thymidine nucleotides and it decreases the intracellular concentration of dUTP so that uracil cannot be incorporated into DNA.</text>
</comment>
<evidence type="ECO:0000313" key="7">
    <source>
        <dbReference type="EMBL" id="ACZ01067.1"/>
    </source>
</evidence>
<comment type="pathway">
    <text evidence="5">Pyrimidine metabolism; dUMP biosynthesis; dUMP from dCTP (dUTP route): step 2/2.</text>
</comment>
<protein>
    <recommendedName>
        <fullName evidence="5">Deoxyuridine 5'-triphosphate nucleotidohydrolase</fullName>
        <shortName evidence="5">dUTPase</shortName>
        <ecNumber evidence="5">3.6.1.23</ecNumber>
    </recommendedName>
    <alternativeName>
        <fullName evidence="5">dUTP pyrophosphatase</fullName>
    </alternativeName>
</protein>
<dbReference type="UniPathway" id="UPA00610">
    <property type="reaction ID" value="UER00666"/>
</dbReference>
<dbReference type="PANTHER" id="PTHR11241:SF0">
    <property type="entry name" value="DEOXYURIDINE 5'-TRIPHOSPHATE NUCLEOTIDOHYDROLASE"/>
    <property type="match status" value="1"/>
</dbReference>
<dbReference type="CDD" id="cd07557">
    <property type="entry name" value="trimeric_dUTPase"/>
    <property type="match status" value="1"/>
</dbReference>
<comment type="similarity">
    <text evidence="1 5">Belongs to the dUTPase family.</text>
</comment>
<dbReference type="HAMAP" id="MF_00116">
    <property type="entry name" value="dUTPase_bact"/>
    <property type="match status" value="1"/>
</dbReference>
<keyword evidence="8" id="KW-1185">Reference proteome</keyword>
<evidence type="ECO:0000256" key="4">
    <source>
        <dbReference type="ARBA" id="ARBA00047686"/>
    </source>
</evidence>
<dbReference type="STRING" id="519441.Smon_0589"/>
<accession>D1AXP1</accession>
<dbReference type="OrthoDB" id="9809956at2"/>
<dbReference type="GO" id="GO:0006226">
    <property type="term" value="P:dUMP biosynthetic process"/>
    <property type="evidence" value="ECO:0007669"/>
    <property type="project" value="UniProtKB-UniRule"/>
</dbReference>
<keyword evidence="5" id="KW-0460">Magnesium</keyword>
<dbReference type="InterPro" id="IPR029054">
    <property type="entry name" value="dUTPase-like"/>
</dbReference>
<dbReference type="PANTHER" id="PTHR11241">
    <property type="entry name" value="DEOXYURIDINE 5'-TRIPHOSPHATE NUCLEOTIDOHYDROLASE"/>
    <property type="match status" value="1"/>
</dbReference>
<feature type="binding site" evidence="5">
    <location>
        <begin position="81"/>
        <end position="83"/>
    </location>
    <ligand>
        <name>substrate</name>
    </ligand>
</feature>
<dbReference type="GO" id="GO:0046081">
    <property type="term" value="P:dUTP catabolic process"/>
    <property type="evidence" value="ECO:0007669"/>
    <property type="project" value="InterPro"/>
</dbReference>
<feature type="domain" description="dUTPase-like" evidence="6">
    <location>
        <begin position="11"/>
        <end position="143"/>
    </location>
</feature>
<dbReference type="Proteomes" id="UP000002072">
    <property type="component" value="Chromosome"/>
</dbReference>
<dbReference type="SUPFAM" id="SSF51283">
    <property type="entry name" value="dUTPase-like"/>
    <property type="match status" value="1"/>
</dbReference>
<dbReference type="Pfam" id="PF00692">
    <property type="entry name" value="dUTPase"/>
    <property type="match status" value="1"/>
</dbReference>
<dbReference type="KEGG" id="smf:Smon_0589"/>
<organism evidence="7 8">
    <name type="scientific">Streptobacillus moniliformis (strain ATCC 14647 / DSM 12112 / NCTC 10651 / 9901)</name>
    <dbReference type="NCBI Taxonomy" id="519441"/>
    <lineage>
        <taxon>Bacteria</taxon>
        <taxon>Fusobacteriati</taxon>
        <taxon>Fusobacteriota</taxon>
        <taxon>Fusobacteriia</taxon>
        <taxon>Fusobacteriales</taxon>
        <taxon>Leptotrichiaceae</taxon>
        <taxon>Streptobacillus</taxon>
    </lineage>
</organism>
<dbReference type="GeneID" id="29673062"/>
<dbReference type="InterPro" id="IPR033704">
    <property type="entry name" value="dUTPase_trimeric"/>
</dbReference>
<evidence type="ECO:0000256" key="5">
    <source>
        <dbReference type="HAMAP-Rule" id="MF_00116"/>
    </source>
</evidence>
<gene>
    <name evidence="5" type="primary">dut</name>
    <name evidence="7" type="ordered locus">Smon_0589</name>
</gene>
<feature type="binding site" evidence="5">
    <location>
        <begin position="64"/>
        <end position="66"/>
    </location>
    <ligand>
        <name>substrate</name>
    </ligand>
</feature>
<dbReference type="EMBL" id="CP001779">
    <property type="protein sequence ID" value="ACZ01067.1"/>
    <property type="molecule type" value="Genomic_DNA"/>
</dbReference>
<keyword evidence="2 5" id="KW-0378">Hydrolase</keyword>
<dbReference type="InterPro" id="IPR008181">
    <property type="entry name" value="dUTPase"/>
</dbReference>